<proteinExistence type="predicted"/>
<dbReference type="AlphaFoldDB" id="A0AAV1D1S0"/>
<organism evidence="1 2">
    <name type="scientific">Oldenlandia corymbosa var. corymbosa</name>
    <dbReference type="NCBI Taxonomy" id="529605"/>
    <lineage>
        <taxon>Eukaryota</taxon>
        <taxon>Viridiplantae</taxon>
        <taxon>Streptophyta</taxon>
        <taxon>Embryophyta</taxon>
        <taxon>Tracheophyta</taxon>
        <taxon>Spermatophyta</taxon>
        <taxon>Magnoliopsida</taxon>
        <taxon>eudicotyledons</taxon>
        <taxon>Gunneridae</taxon>
        <taxon>Pentapetalae</taxon>
        <taxon>asterids</taxon>
        <taxon>lamiids</taxon>
        <taxon>Gentianales</taxon>
        <taxon>Rubiaceae</taxon>
        <taxon>Rubioideae</taxon>
        <taxon>Spermacoceae</taxon>
        <taxon>Hedyotis-Oldenlandia complex</taxon>
        <taxon>Oldenlandia</taxon>
    </lineage>
</organism>
<accession>A0AAV1D1S0</accession>
<gene>
    <name evidence="1" type="ORF">OLC1_LOCUS11333</name>
</gene>
<reference evidence="1" key="1">
    <citation type="submission" date="2023-03" db="EMBL/GenBank/DDBJ databases">
        <authorList>
            <person name="Julca I."/>
        </authorList>
    </citation>
    <scope>NUCLEOTIDE SEQUENCE</scope>
</reference>
<evidence type="ECO:0000313" key="2">
    <source>
        <dbReference type="Proteomes" id="UP001161247"/>
    </source>
</evidence>
<dbReference type="EMBL" id="OX459121">
    <property type="protein sequence ID" value="CAI9101830.1"/>
    <property type="molecule type" value="Genomic_DNA"/>
</dbReference>
<dbReference type="Proteomes" id="UP001161247">
    <property type="component" value="Chromosome 4"/>
</dbReference>
<evidence type="ECO:0000313" key="1">
    <source>
        <dbReference type="EMBL" id="CAI9101830.1"/>
    </source>
</evidence>
<sequence length="114" mass="13278">MFDPFLCIVQLFWVQPSRKEGPIQIIKHPLDLKHKHLKVVELSGYYGRRCEDELVAYLSHYAVGLEQLIIDPRNNTSIPCVPMFDDIERSETARLCDKQQLPKLVPKHVKLIIL</sequence>
<keyword evidence="2" id="KW-1185">Reference proteome</keyword>
<name>A0AAV1D1S0_OLDCO</name>
<protein>
    <submittedName>
        <fullName evidence="1">OLC1v1039246C1</fullName>
    </submittedName>
</protein>